<comment type="subcellular location">
    <subcellularLocation>
        <location evidence="1">Mitochondrion inner membrane</location>
        <topology evidence="1">Peripheral membrane protein</topology>
        <orientation evidence="1">Matrix side</orientation>
    </subcellularLocation>
</comment>
<protein>
    <recommendedName>
        <fullName evidence="3">NADH dehydrogenase [ubiquinone] 1 beta subcomplex subunit 10</fullName>
    </recommendedName>
</protein>
<name>A0AAD9JGF9_9ANNE</name>
<evidence type="ECO:0000256" key="3">
    <source>
        <dbReference type="ARBA" id="ARBA00014109"/>
    </source>
</evidence>
<comment type="similarity">
    <text evidence="2">Belongs to the complex I NDUFB10 subunit family.</text>
</comment>
<keyword evidence="6" id="KW-0999">Mitochondrion inner membrane</keyword>
<evidence type="ECO:0000256" key="4">
    <source>
        <dbReference type="ARBA" id="ARBA00022448"/>
    </source>
</evidence>
<evidence type="ECO:0000256" key="2">
    <source>
        <dbReference type="ARBA" id="ARBA00008317"/>
    </source>
</evidence>
<accession>A0AAD9JGF9</accession>
<evidence type="ECO:0000313" key="10">
    <source>
        <dbReference type="EMBL" id="KAK2152682.1"/>
    </source>
</evidence>
<keyword evidence="5" id="KW-0679">Respiratory chain</keyword>
<dbReference type="Pfam" id="PF10249">
    <property type="entry name" value="NDUFB10"/>
    <property type="match status" value="1"/>
</dbReference>
<evidence type="ECO:0000256" key="1">
    <source>
        <dbReference type="ARBA" id="ARBA00004443"/>
    </source>
</evidence>
<dbReference type="Proteomes" id="UP001208570">
    <property type="component" value="Unassembled WGS sequence"/>
</dbReference>
<evidence type="ECO:0000256" key="8">
    <source>
        <dbReference type="ARBA" id="ARBA00023128"/>
    </source>
</evidence>
<keyword evidence="9" id="KW-0472">Membrane</keyword>
<dbReference type="GO" id="GO:0045271">
    <property type="term" value="C:respiratory chain complex I"/>
    <property type="evidence" value="ECO:0007669"/>
    <property type="project" value="UniProtKB-ARBA"/>
</dbReference>
<keyword evidence="8" id="KW-0496">Mitochondrion</keyword>
<keyword evidence="7" id="KW-0249">Electron transport</keyword>
<dbReference type="AlphaFoldDB" id="A0AAD9JGF9"/>
<organism evidence="10 11">
    <name type="scientific">Paralvinella palmiformis</name>
    <dbReference type="NCBI Taxonomy" id="53620"/>
    <lineage>
        <taxon>Eukaryota</taxon>
        <taxon>Metazoa</taxon>
        <taxon>Spiralia</taxon>
        <taxon>Lophotrochozoa</taxon>
        <taxon>Annelida</taxon>
        <taxon>Polychaeta</taxon>
        <taxon>Sedentaria</taxon>
        <taxon>Canalipalpata</taxon>
        <taxon>Terebellida</taxon>
        <taxon>Terebelliformia</taxon>
        <taxon>Alvinellidae</taxon>
        <taxon>Paralvinella</taxon>
    </lineage>
</organism>
<evidence type="ECO:0000256" key="7">
    <source>
        <dbReference type="ARBA" id="ARBA00022982"/>
    </source>
</evidence>
<dbReference type="EMBL" id="JAODUP010000321">
    <property type="protein sequence ID" value="KAK2152682.1"/>
    <property type="molecule type" value="Genomic_DNA"/>
</dbReference>
<dbReference type="InterPro" id="IPR039993">
    <property type="entry name" value="NDUFB10"/>
</dbReference>
<evidence type="ECO:0000256" key="9">
    <source>
        <dbReference type="ARBA" id="ARBA00023136"/>
    </source>
</evidence>
<dbReference type="PANTHER" id="PTHR13094">
    <property type="entry name" value="NADH-UBIQUINONE OXIDOREDUCTASE PDSW SUBUNIT"/>
    <property type="match status" value="1"/>
</dbReference>
<evidence type="ECO:0000256" key="5">
    <source>
        <dbReference type="ARBA" id="ARBA00022660"/>
    </source>
</evidence>
<proteinExistence type="inferred from homology"/>
<gene>
    <name evidence="10" type="ORF">LSH36_321g00011</name>
</gene>
<evidence type="ECO:0000256" key="6">
    <source>
        <dbReference type="ARBA" id="ARBA00022792"/>
    </source>
</evidence>
<comment type="caution">
    <text evidence="10">The sequence shown here is derived from an EMBL/GenBank/DDBJ whole genome shotgun (WGS) entry which is preliminary data.</text>
</comment>
<sequence>MPDDPGRAKSTFEGFLDTYFNIFNKPIEIVRENIVGPLKNKNPPKYYHRRYKRIPSIDECSVGDEVCLYEANEQYKRDMKVESQILIILRHRLLECEFYWSDDKKEKCKKQQDDYKTAETNWFVKYGDLGAKANVLEAYMKQKHRMIWERRHGEVGTGMKET</sequence>
<dbReference type="GO" id="GO:0005743">
    <property type="term" value="C:mitochondrial inner membrane"/>
    <property type="evidence" value="ECO:0007669"/>
    <property type="project" value="UniProtKB-SubCell"/>
</dbReference>
<reference evidence="10" key="1">
    <citation type="journal article" date="2023" name="Mol. Biol. Evol.">
        <title>Third-Generation Sequencing Reveals the Adaptive Role of the Epigenome in Three Deep-Sea Polychaetes.</title>
        <authorList>
            <person name="Perez M."/>
            <person name="Aroh O."/>
            <person name="Sun Y."/>
            <person name="Lan Y."/>
            <person name="Juniper S.K."/>
            <person name="Young C.R."/>
            <person name="Angers B."/>
            <person name="Qian P.Y."/>
        </authorList>
    </citation>
    <scope>NUCLEOTIDE SEQUENCE</scope>
    <source>
        <strain evidence="10">P08H-3</strain>
    </source>
</reference>
<dbReference type="InterPro" id="IPR019377">
    <property type="entry name" value="NADH_UbQ_OxRdtase_su10"/>
</dbReference>
<evidence type="ECO:0000313" key="11">
    <source>
        <dbReference type="Proteomes" id="UP001208570"/>
    </source>
</evidence>
<dbReference type="PANTHER" id="PTHR13094:SF1">
    <property type="entry name" value="NADH DEHYDROGENASE [UBIQUINONE] 1 BETA SUBCOMPLEX SUBUNIT 10"/>
    <property type="match status" value="1"/>
</dbReference>
<keyword evidence="11" id="KW-1185">Reference proteome</keyword>
<keyword evidence="4" id="KW-0813">Transport</keyword>